<comment type="subcellular location">
    <subcellularLocation>
        <location evidence="1">Cell membrane</location>
        <topology evidence="1">Multi-pass membrane protein</topology>
    </subcellularLocation>
</comment>
<dbReference type="Gene3D" id="1.20.1250.20">
    <property type="entry name" value="MFS general substrate transporter like domains"/>
    <property type="match status" value="2"/>
</dbReference>
<dbReference type="EMBL" id="BNCF01000021">
    <property type="protein sequence ID" value="GHE43929.1"/>
    <property type="molecule type" value="Genomic_DNA"/>
</dbReference>
<keyword evidence="9" id="KW-1185">Reference proteome</keyword>
<evidence type="ECO:0000256" key="4">
    <source>
        <dbReference type="ARBA" id="ARBA00022989"/>
    </source>
</evidence>
<dbReference type="InterPro" id="IPR011701">
    <property type="entry name" value="MFS"/>
</dbReference>
<feature type="transmembrane region" description="Helical" evidence="6">
    <location>
        <begin position="361"/>
        <end position="381"/>
    </location>
</feature>
<dbReference type="Proteomes" id="UP000636453">
    <property type="component" value="Unassembled WGS sequence"/>
</dbReference>
<gene>
    <name evidence="8" type="ORF">GCM10007167_27050</name>
</gene>
<evidence type="ECO:0000256" key="2">
    <source>
        <dbReference type="ARBA" id="ARBA00022475"/>
    </source>
</evidence>
<dbReference type="InterPro" id="IPR020846">
    <property type="entry name" value="MFS_dom"/>
</dbReference>
<keyword evidence="2" id="KW-1003">Cell membrane</keyword>
<evidence type="ECO:0000313" key="8">
    <source>
        <dbReference type="EMBL" id="GHE43929.1"/>
    </source>
</evidence>
<keyword evidence="4 6" id="KW-1133">Transmembrane helix</keyword>
<dbReference type="InterPro" id="IPR050189">
    <property type="entry name" value="MFS_Efflux_Transporters"/>
</dbReference>
<accession>A0A919DH44</accession>
<reference evidence="8" key="2">
    <citation type="submission" date="2020-09" db="EMBL/GenBank/DDBJ databases">
        <authorList>
            <person name="Sun Q."/>
            <person name="Kim S."/>
        </authorList>
    </citation>
    <scope>NUCLEOTIDE SEQUENCE</scope>
    <source>
        <strain evidence="8">KCTC 32020</strain>
    </source>
</reference>
<sequence length="393" mass="38266">MRGARAMVATVVFAGAVVAFQIGKVAVAAMPLRDAFGLGTAALGALGAAIALLGVIASVPAGAAVAALGARRVLLAGLASTLAGAAGAALAGSFAALMTARAIEGLGFLCVVVAGGAAIDRSASGRARGIAYACWSCATPLGIAAAMVAGPHFATWHGLASFAALLAAVALALVAVVVPRDPRAHRRFDARAAVRGGRDVFGEAGPRAAGLMFALYSLMFFALFGFLPFLLGHRLQLDALAAGSMSGAAAAANAIGNLAAGALLARVRPAALVATAGAVMALCACGIFLPAFGAWTTFALCVAFSAVGGLLPATLLASAPLVSSAPARVPLTLGLLLQGSNTGQALGPVVVGVLIQHAGWPAAGAVVVGAGVLLVVGAGALDRALRAQRCATA</sequence>
<organism evidence="8 9">
    <name type="scientific">Vulcaniibacterium thermophilum</name>
    <dbReference type="NCBI Taxonomy" id="1169913"/>
    <lineage>
        <taxon>Bacteria</taxon>
        <taxon>Pseudomonadati</taxon>
        <taxon>Pseudomonadota</taxon>
        <taxon>Gammaproteobacteria</taxon>
        <taxon>Lysobacterales</taxon>
        <taxon>Lysobacteraceae</taxon>
        <taxon>Vulcaniibacterium</taxon>
    </lineage>
</organism>
<feature type="transmembrane region" description="Helical" evidence="6">
    <location>
        <begin position="331"/>
        <end position="355"/>
    </location>
</feature>
<feature type="transmembrane region" description="Helical" evidence="6">
    <location>
        <begin position="131"/>
        <end position="150"/>
    </location>
</feature>
<reference evidence="8" key="1">
    <citation type="journal article" date="2014" name="Int. J. Syst. Evol. Microbiol.">
        <title>Complete genome sequence of Corynebacterium casei LMG S-19264T (=DSM 44701T), isolated from a smear-ripened cheese.</title>
        <authorList>
            <consortium name="US DOE Joint Genome Institute (JGI-PGF)"/>
            <person name="Walter F."/>
            <person name="Albersmeier A."/>
            <person name="Kalinowski J."/>
            <person name="Ruckert C."/>
        </authorList>
    </citation>
    <scope>NUCLEOTIDE SEQUENCE</scope>
    <source>
        <strain evidence="8">KCTC 32020</strain>
    </source>
</reference>
<evidence type="ECO:0000256" key="6">
    <source>
        <dbReference type="SAM" id="Phobius"/>
    </source>
</evidence>
<feature type="transmembrane region" description="Helical" evidence="6">
    <location>
        <begin position="102"/>
        <end position="119"/>
    </location>
</feature>
<protein>
    <submittedName>
        <fullName evidence="8">MFS transporter</fullName>
    </submittedName>
</protein>
<feature type="domain" description="Major facilitator superfamily (MFS) profile" evidence="7">
    <location>
        <begin position="7"/>
        <end position="389"/>
    </location>
</feature>
<dbReference type="SUPFAM" id="SSF103473">
    <property type="entry name" value="MFS general substrate transporter"/>
    <property type="match status" value="1"/>
</dbReference>
<evidence type="ECO:0000259" key="7">
    <source>
        <dbReference type="PROSITE" id="PS50850"/>
    </source>
</evidence>
<dbReference type="Pfam" id="PF07690">
    <property type="entry name" value="MFS_1"/>
    <property type="match status" value="1"/>
</dbReference>
<name>A0A919DH44_9GAMM</name>
<dbReference type="PANTHER" id="PTHR43124:SF3">
    <property type="entry name" value="CHLORAMPHENICOL EFFLUX PUMP RV0191"/>
    <property type="match status" value="1"/>
</dbReference>
<dbReference type="InterPro" id="IPR036259">
    <property type="entry name" value="MFS_trans_sf"/>
</dbReference>
<feature type="transmembrane region" description="Helical" evidence="6">
    <location>
        <begin position="156"/>
        <end position="178"/>
    </location>
</feature>
<dbReference type="AlphaFoldDB" id="A0A919DH44"/>
<feature type="transmembrane region" description="Helical" evidence="6">
    <location>
        <begin position="243"/>
        <end position="264"/>
    </location>
</feature>
<dbReference type="PROSITE" id="PS50850">
    <property type="entry name" value="MFS"/>
    <property type="match status" value="1"/>
</dbReference>
<dbReference type="GO" id="GO:0022857">
    <property type="term" value="F:transmembrane transporter activity"/>
    <property type="evidence" value="ECO:0007669"/>
    <property type="project" value="InterPro"/>
</dbReference>
<feature type="transmembrane region" description="Helical" evidence="6">
    <location>
        <begin position="295"/>
        <end position="319"/>
    </location>
</feature>
<feature type="transmembrane region" description="Helical" evidence="6">
    <location>
        <begin position="38"/>
        <end position="61"/>
    </location>
</feature>
<dbReference type="GO" id="GO:0005886">
    <property type="term" value="C:plasma membrane"/>
    <property type="evidence" value="ECO:0007669"/>
    <property type="project" value="UniProtKB-SubCell"/>
</dbReference>
<comment type="caution">
    <text evidence="8">The sequence shown here is derived from an EMBL/GenBank/DDBJ whole genome shotgun (WGS) entry which is preliminary data.</text>
</comment>
<dbReference type="PANTHER" id="PTHR43124">
    <property type="entry name" value="PURINE EFFLUX PUMP PBUE"/>
    <property type="match status" value="1"/>
</dbReference>
<feature type="transmembrane region" description="Helical" evidence="6">
    <location>
        <begin position="208"/>
        <end position="231"/>
    </location>
</feature>
<feature type="transmembrane region" description="Helical" evidence="6">
    <location>
        <begin position="271"/>
        <end position="289"/>
    </location>
</feature>
<evidence type="ECO:0000313" key="9">
    <source>
        <dbReference type="Proteomes" id="UP000636453"/>
    </source>
</evidence>
<evidence type="ECO:0000256" key="5">
    <source>
        <dbReference type="ARBA" id="ARBA00023136"/>
    </source>
</evidence>
<evidence type="ECO:0000256" key="3">
    <source>
        <dbReference type="ARBA" id="ARBA00022692"/>
    </source>
</evidence>
<proteinExistence type="predicted"/>
<keyword evidence="5 6" id="KW-0472">Membrane</keyword>
<dbReference type="OrthoDB" id="6368326at2"/>
<feature type="transmembrane region" description="Helical" evidence="6">
    <location>
        <begin position="73"/>
        <end position="96"/>
    </location>
</feature>
<keyword evidence="3 6" id="KW-0812">Transmembrane</keyword>
<evidence type="ECO:0000256" key="1">
    <source>
        <dbReference type="ARBA" id="ARBA00004651"/>
    </source>
</evidence>